<dbReference type="AlphaFoldDB" id="A0AAD9VX45"/>
<evidence type="ECO:0000313" key="2">
    <source>
        <dbReference type="Proteomes" id="UP001265746"/>
    </source>
</evidence>
<accession>A0AAD9VX45</accession>
<name>A0AAD9VX45_PHOAM</name>
<gene>
    <name evidence="1" type="ORF">N8I77_012291</name>
</gene>
<reference evidence="1" key="1">
    <citation type="submission" date="2023-06" db="EMBL/GenBank/DDBJ databases">
        <authorList>
            <person name="Noh H."/>
        </authorList>
    </citation>
    <scope>NUCLEOTIDE SEQUENCE</scope>
    <source>
        <strain evidence="1">DUCC20226</strain>
    </source>
</reference>
<proteinExistence type="predicted"/>
<evidence type="ECO:0000313" key="1">
    <source>
        <dbReference type="EMBL" id="KAK2597509.1"/>
    </source>
</evidence>
<dbReference type="EMBL" id="JAUJFL010000009">
    <property type="protein sequence ID" value="KAK2597509.1"/>
    <property type="molecule type" value="Genomic_DNA"/>
</dbReference>
<keyword evidence="2" id="KW-1185">Reference proteome</keyword>
<organism evidence="1 2">
    <name type="scientific">Phomopsis amygdali</name>
    <name type="common">Fusicoccum amygdali</name>
    <dbReference type="NCBI Taxonomy" id="1214568"/>
    <lineage>
        <taxon>Eukaryota</taxon>
        <taxon>Fungi</taxon>
        <taxon>Dikarya</taxon>
        <taxon>Ascomycota</taxon>
        <taxon>Pezizomycotina</taxon>
        <taxon>Sordariomycetes</taxon>
        <taxon>Sordariomycetidae</taxon>
        <taxon>Diaporthales</taxon>
        <taxon>Diaporthaceae</taxon>
        <taxon>Diaporthe</taxon>
    </lineage>
</organism>
<sequence>MAASGPPPPTAITERVIIPVKGGVEDWKESYKQLLLTLKEQPGYIRTRWGPRSEDPQTLDLMIGWVSPEAKNAFVSSDAHAKSLGQMSHVLNGKPSSYTIKFKPYAPREAINSPIVEMVTIRNCTGSEDELKALIEKAFTLPGSRGGASGFSTQEVEGHGKIFVGAIGWESHEASKAADKTSYIPSGFGEVEVHHVNYNFPIKGFSVTNSN</sequence>
<dbReference type="Proteomes" id="UP001265746">
    <property type="component" value="Unassembled WGS sequence"/>
</dbReference>
<comment type="caution">
    <text evidence="1">The sequence shown here is derived from an EMBL/GenBank/DDBJ whole genome shotgun (WGS) entry which is preliminary data.</text>
</comment>
<dbReference type="Gene3D" id="3.30.70.100">
    <property type="match status" value="1"/>
</dbReference>
<dbReference type="InterPro" id="IPR011008">
    <property type="entry name" value="Dimeric_a/b-barrel"/>
</dbReference>
<protein>
    <recommendedName>
        <fullName evidence="3">ABM domain-containing protein</fullName>
    </recommendedName>
</protein>
<dbReference type="SUPFAM" id="SSF54909">
    <property type="entry name" value="Dimeric alpha+beta barrel"/>
    <property type="match status" value="1"/>
</dbReference>
<evidence type="ECO:0008006" key="3">
    <source>
        <dbReference type="Google" id="ProtNLM"/>
    </source>
</evidence>